<keyword evidence="1" id="KW-0472">Membrane</keyword>
<evidence type="ECO:0000256" key="1">
    <source>
        <dbReference type="SAM" id="Phobius"/>
    </source>
</evidence>
<dbReference type="RefSeq" id="WP_027292600.1">
    <property type="nucleotide sequence ID" value="NZ_QGQD01000109.1"/>
</dbReference>
<feature type="transmembrane region" description="Helical" evidence="1">
    <location>
        <begin position="21"/>
        <end position="44"/>
    </location>
</feature>
<feature type="domain" description="Signal transduction histidine kinase internal region" evidence="3">
    <location>
        <begin position="388"/>
        <end position="465"/>
    </location>
</feature>
<keyword evidence="1" id="KW-1133">Transmembrane helix</keyword>
<dbReference type="PANTHER" id="PTHR34220:SF7">
    <property type="entry name" value="SENSOR HISTIDINE KINASE YPDA"/>
    <property type="match status" value="1"/>
</dbReference>
<proteinExistence type="predicted"/>
<dbReference type="EMBL" id="QGQD01000109">
    <property type="protein sequence ID" value="TLC97793.1"/>
    <property type="molecule type" value="Genomic_DNA"/>
</dbReference>
<dbReference type="InterPro" id="IPR003594">
    <property type="entry name" value="HATPase_dom"/>
</dbReference>
<dbReference type="SUPFAM" id="SSF55874">
    <property type="entry name" value="ATPase domain of HSP90 chaperone/DNA topoisomerase II/histidine kinase"/>
    <property type="match status" value="1"/>
</dbReference>
<feature type="domain" description="Histidine kinase/HSP90-like ATPase" evidence="2">
    <location>
        <begin position="481"/>
        <end position="589"/>
    </location>
</feature>
<name>A0A4U8Q0Y6_9FIRM</name>
<feature type="transmembrane region" description="Helical" evidence="1">
    <location>
        <begin position="303"/>
        <end position="325"/>
    </location>
</feature>
<accession>A0A4U8Q0Y6</accession>
<dbReference type="Proteomes" id="UP000306509">
    <property type="component" value="Unassembled WGS sequence"/>
</dbReference>
<organism evidence="4 5">
    <name type="scientific">Robinsoniella peoriensis</name>
    <dbReference type="NCBI Taxonomy" id="180332"/>
    <lineage>
        <taxon>Bacteria</taxon>
        <taxon>Bacillati</taxon>
        <taxon>Bacillota</taxon>
        <taxon>Clostridia</taxon>
        <taxon>Lachnospirales</taxon>
        <taxon>Lachnospiraceae</taxon>
        <taxon>Robinsoniella</taxon>
    </lineage>
</organism>
<keyword evidence="4" id="KW-0808">Transferase</keyword>
<dbReference type="PANTHER" id="PTHR34220">
    <property type="entry name" value="SENSOR HISTIDINE KINASE YPDA"/>
    <property type="match status" value="1"/>
</dbReference>
<keyword evidence="5" id="KW-1185">Reference proteome</keyword>
<evidence type="ECO:0000259" key="3">
    <source>
        <dbReference type="Pfam" id="PF06580"/>
    </source>
</evidence>
<keyword evidence="4" id="KW-0418">Kinase</keyword>
<dbReference type="InterPro" id="IPR036890">
    <property type="entry name" value="HATPase_C_sf"/>
</dbReference>
<dbReference type="GO" id="GO:0016020">
    <property type="term" value="C:membrane"/>
    <property type="evidence" value="ECO:0007669"/>
    <property type="project" value="InterPro"/>
</dbReference>
<reference evidence="4 5" key="1">
    <citation type="journal article" date="2019" name="Anaerobe">
        <title>Detection of Robinsoniella peoriensis in multiple bone samples of a trauma patient.</title>
        <authorList>
            <person name="Schrottner P."/>
            <person name="Hartwich K."/>
            <person name="Bunk B."/>
            <person name="Schober I."/>
            <person name="Helbig S."/>
            <person name="Rudolph W.W."/>
            <person name="Gunzer F."/>
        </authorList>
    </citation>
    <scope>NUCLEOTIDE SEQUENCE [LARGE SCALE GENOMIC DNA]</scope>
    <source>
        <strain evidence="4 5">DSM 106044</strain>
    </source>
</reference>
<keyword evidence="1" id="KW-0812">Transmembrane</keyword>
<dbReference type="Pfam" id="PF06580">
    <property type="entry name" value="His_kinase"/>
    <property type="match status" value="1"/>
</dbReference>
<protein>
    <submittedName>
        <fullName evidence="4">Putative sensor-like histidine kinase</fullName>
        <ecNumber evidence="4">2.7.13.3</ecNumber>
    </submittedName>
</protein>
<dbReference type="STRING" id="180332.GCA_000797495_01080"/>
<dbReference type="GO" id="GO:0000155">
    <property type="term" value="F:phosphorelay sensor kinase activity"/>
    <property type="evidence" value="ECO:0007669"/>
    <property type="project" value="InterPro"/>
</dbReference>
<dbReference type="InterPro" id="IPR010559">
    <property type="entry name" value="Sig_transdc_His_kin_internal"/>
</dbReference>
<comment type="caution">
    <text evidence="4">The sequence shown here is derived from an EMBL/GenBank/DDBJ whole genome shotgun (WGS) entry which is preliminary data.</text>
</comment>
<dbReference type="Gene3D" id="6.10.340.10">
    <property type="match status" value="1"/>
</dbReference>
<sequence>MRGNSNDTEKIRVKKYFAGHFLNKVFLVYLMITIFSSIALLYILSENLQTLKYNETLKMSNQILTTVSSFMRNKFDAEKSIFQRFIGTTEKWDEVTKALMRDAEAENIDGQEEVRQDFSKIAYSIDGQFSGIYAYSNENGKILQLGNNMNSSDYYYFETLTDSIQENKIPCRLVTSRGNHLNNMFSVFLIDVINHPKDYTKDIGLIGISFNARNIRQSCQEFDPYMKGQIYILDGNGKIVYDSKAEYLEEKIPFERLENKNTKFMLGDRIYNSIYNEHHEYYVVNLIPMEEIRQDVAILQESIFRIMIIVILLSLVLTFFSTRYFSARLRTIKLTIDQVKNGKLSGFHEEKQVRDEVGYIYRELIDMCATLEEYINKEYVYQLRQKEMELYALQAQINPHFLYNTLESIRMNLYVKGEKEASKMIYILSEMFRNIMKKGAVVSVREEIDYVNSYLELYRFRYGIRMKYEVEAEDVACSYATIKHILQPIIENALIHGIQDSGTASEPASILIKACQEGEDIIFTVEDDGCGITEARLTEIRSKLAGDDMFQESVGIYNVNNRLRIVYGENYRLQIESREGAGTRVTVRIIAMRKKELEDYVRGLNC</sequence>
<evidence type="ECO:0000259" key="2">
    <source>
        <dbReference type="Pfam" id="PF02518"/>
    </source>
</evidence>
<dbReference type="Pfam" id="PF02518">
    <property type="entry name" value="HATPase_c"/>
    <property type="match status" value="1"/>
</dbReference>
<gene>
    <name evidence="4" type="ORF">DSM106044_05379</name>
</gene>
<dbReference type="InterPro" id="IPR050640">
    <property type="entry name" value="Bact_2-comp_sensor_kinase"/>
</dbReference>
<dbReference type="Gene3D" id="3.30.565.10">
    <property type="entry name" value="Histidine kinase-like ATPase, C-terminal domain"/>
    <property type="match status" value="1"/>
</dbReference>
<dbReference type="EC" id="2.7.13.3" evidence="4"/>
<evidence type="ECO:0000313" key="5">
    <source>
        <dbReference type="Proteomes" id="UP000306509"/>
    </source>
</evidence>
<dbReference type="AlphaFoldDB" id="A0A4U8Q0Y6"/>
<evidence type="ECO:0000313" key="4">
    <source>
        <dbReference type="EMBL" id="TLC97793.1"/>
    </source>
</evidence>